<evidence type="ECO:0000256" key="1">
    <source>
        <dbReference type="ARBA" id="ARBA00004479"/>
    </source>
</evidence>
<evidence type="ECO:0000256" key="11">
    <source>
        <dbReference type="SAM" id="Phobius"/>
    </source>
</evidence>
<keyword evidence="10" id="KW-0325">Glycoprotein</keyword>
<dbReference type="Pfam" id="PF13855">
    <property type="entry name" value="LRR_8"/>
    <property type="match status" value="1"/>
</dbReference>
<reference evidence="12 13" key="1">
    <citation type="submission" date="2014-04" db="EMBL/GenBank/DDBJ databases">
        <authorList>
            <consortium name="International Citrus Genome Consortium"/>
            <person name="Gmitter F."/>
            <person name="Chen C."/>
            <person name="Farmerie W."/>
            <person name="Harkins T."/>
            <person name="Desany B."/>
            <person name="Mohiuddin M."/>
            <person name="Kodira C."/>
            <person name="Borodovsky M."/>
            <person name="Lomsadze A."/>
            <person name="Burns P."/>
            <person name="Jenkins J."/>
            <person name="Prochnik S."/>
            <person name="Shu S."/>
            <person name="Chapman J."/>
            <person name="Pitluck S."/>
            <person name="Schmutz J."/>
            <person name="Rokhsar D."/>
        </authorList>
    </citation>
    <scope>NUCLEOTIDE SEQUENCE</scope>
</reference>
<name>A0A067DRD4_CITSI</name>
<keyword evidence="6" id="KW-0677">Repeat</keyword>
<accession>A0A067DRD4</accession>
<keyword evidence="4 11" id="KW-0812">Transmembrane</keyword>
<evidence type="ECO:0000256" key="4">
    <source>
        <dbReference type="ARBA" id="ARBA00022692"/>
    </source>
</evidence>
<organism evidence="12 13">
    <name type="scientific">Citrus sinensis</name>
    <name type="common">Sweet orange</name>
    <name type="synonym">Citrus aurantium var. sinensis</name>
    <dbReference type="NCBI Taxonomy" id="2711"/>
    <lineage>
        <taxon>Eukaryota</taxon>
        <taxon>Viridiplantae</taxon>
        <taxon>Streptophyta</taxon>
        <taxon>Embryophyta</taxon>
        <taxon>Tracheophyta</taxon>
        <taxon>Spermatophyta</taxon>
        <taxon>Magnoliopsida</taxon>
        <taxon>eudicotyledons</taxon>
        <taxon>Gunneridae</taxon>
        <taxon>Pentapetalae</taxon>
        <taxon>rosids</taxon>
        <taxon>malvids</taxon>
        <taxon>Sapindales</taxon>
        <taxon>Rutaceae</taxon>
        <taxon>Aurantioideae</taxon>
        <taxon>Citrus</taxon>
    </lineage>
</organism>
<feature type="transmembrane region" description="Helical" evidence="11">
    <location>
        <begin position="281"/>
        <end position="303"/>
    </location>
</feature>
<comment type="subcellular location">
    <subcellularLocation>
        <location evidence="1">Membrane</location>
        <topology evidence="1">Single-pass type I membrane protein</topology>
    </subcellularLocation>
</comment>
<dbReference type="GO" id="GO:0016020">
    <property type="term" value="C:membrane"/>
    <property type="evidence" value="ECO:0007669"/>
    <property type="project" value="UniProtKB-SubCell"/>
</dbReference>
<evidence type="ECO:0000256" key="9">
    <source>
        <dbReference type="ARBA" id="ARBA00023170"/>
    </source>
</evidence>
<dbReference type="FunFam" id="3.80.10.10:FF:000041">
    <property type="entry name" value="LRR receptor-like serine/threonine-protein kinase ERECTA"/>
    <property type="match status" value="1"/>
</dbReference>
<evidence type="ECO:0000256" key="8">
    <source>
        <dbReference type="ARBA" id="ARBA00023136"/>
    </source>
</evidence>
<dbReference type="SUPFAM" id="SSF52058">
    <property type="entry name" value="L domain-like"/>
    <property type="match status" value="1"/>
</dbReference>
<dbReference type="SMR" id="A0A067DRD4"/>
<evidence type="ECO:0000313" key="12">
    <source>
        <dbReference type="EMBL" id="KDO41572.1"/>
    </source>
</evidence>
<keyword evidence="9" id="KW-0675">Receptor</keyword>
<dbReference type="STRING" id="2711.A0A067DRD4"/>
<evidence type="ECO:0000313" key="13">
    <source>
        <dbReference type="Proteomes" id="UP000027120"/>
    </source>
</evidence>
<keyword evidence="5" id="KW-0732">Signal</keyword>
<keyword evidence="13" id="KW-1185">Reference proteome</keyword>
<protein>
    <recommendedName>
        <fullName evidence="14">Leucine-rich repeat-containing N-terminal plant-type domain-containing protein</fullName>
    </recommendedName>
</protein>
<dbReference type="AlphaFoldDB" id="A0A067DRD4"/>
<sequence length="333" mass="38217">DSALEILDLRDNYFSGRIPYGINEHSNLRALLLKGNYLQGPIPHQLCQLRKLSIMDLSHNRLNGSIPSCITNLLFWKVGNGDLYGLVERGRDFDLEDIYNYYNSTVPLSLDRSDTRTLDTQVVVNFMTKNRYESYKGVILEYMAGLDLSSNELTGDISSEIGDLRNIHGLNLSHNFLSGSIPESFSNLKMIESLDLSHNKLNGQIPQLTELHSLSKFDVSYNNLSCPIPDKEQFSTFDESSYRGNLNLCCPPINKSCTNLPELLETSSKGPEDESAVDMVALYWSFVASCVTVMLGLLAILWVNPYWRKLWFYFIEECIDLRYYWLFKYVIYW</sequence>
<dbReference type="EMBL" id="KK785606">
    <property type="protein sequence ID" value="KDO41572.1"/>
    <property type="molecule type" value="Genomic_DNA"/>
</dbReference>
<feature type="non-terminal residue" evidence="12">
    <location>
        <position position="1"/>
    </location>
</feature>
<dbReference type="FunFam" id="3.80.10.10:FF:000111">
    <property type="entry name" value="LRR receptor-like serine/threonine-protein kinase ERECTA"/>
    <property type="match status" value="1"/>
</dbReference>
<comment type="similarity">
    <text evidence="2">Belongs to the RLP family.</text>
</comment>
<dbReference type="PRINTS" id="PR00019">
    <property type="entry name" value="LEURICHRPT"/>
</dbReference>
<evidence type="ECO:0008006" key="14">
    <source>
        <dbReference type="Google" id="ProtNLM"/>
    </source>
</evidence>
<evidence type="ECO:0000256" key="6">
    <source>
        <dbReference type="ARBA" id="ARBA00022737"/>
    </source>
</evidence>
<dbReference type="PANTHER" id="PTHR48062:SF63">
    <property type="entry name" value="RECEPTOR-LIKE PROTEIN 1"/>
    <property type="match status" value="1"/>
</dbReference>
<dbReference type="InterPro" id="IPR001611">
    <property type="entry name" value="Leu-rich_rpt"/>
</dbReference>
<evidence type="ECO:0000256" key="3">
    <source>
        <dbReference type="ARBA" id="ARBA00022614"/>
    </source>
</evidence>
<dbReference type="Proteomes" id="UP000027120">
    <property type="component" value="Unassembled WGS sequence"/>
</dbReference>
<keyword evidence="3" id="KW-0433">Leucine-rich repeat</keyword>
<keyword evidence="7 11" id="KW-1133">Transmembrane helix</keyword>
<dbReference type="Pfam" id="PF00560">
    <property type="entry name" value="LRR_1"/>
    <property type="match status" value="3"/>
</dbReference>
<dbReference type="Gene3D" id="3.80.10.10">
    <property type="entry name" value="Ribonuclease Inhibitor"/>
    <property type="match status" value="1"/>
</dbReference>
<evidence type="ECO:0000256" key="10">
    <source>
        <dbReference type="ARBA" id="ARBA00023180"/>
    </source>
</evidence>
<dbReference type="PANTHER" id="PTHR48062">
    <property type="entry name" value="RECEPTOR-LIKE PROTEIN 14"/>
    <property type="match status" value="1"/>
</dbReference>
<dbReference type="InterPro" id="IPR051502">
    <property type="entry name" value="RLP_Defense_Trigger"/>
</dbReference>
<dbReference type="InterPro" id="IPR032675">
    <property type="entry name" value="LRR_dom_sf"/>
</dbReference>
<evidence type="ECO:0000256" key="5">
    <source>
        <dbReference type="ARBA" id="ARBA00022729"/>
    </source>
</evidence>
<evidence type="ECO:0000256" key="2">
    <source>
        <dbReference type="ARBA" id="ARBA00009592"/>
    </source>
</evidence>
<proteinExistence type="inferred from homology"/>
<evidence type="ECO:0000256" key="7">
    <source>
        <dbReference type="ARBA" id="ARBA00022989"/>
    </source>
</evidence>
<keyword evidence="8 11" id="KW-0472">Membrane</keyword>
<gene>
    <name evidence="12" type="ORF">CISIN_1g039997mg</name>
</gene>